<name>A0A9X2YK40_9MYCO</name>
<comment type="similarity">
    <text evidence="1">Belongs to the AB hydrolase superfamily.</text>
</comment>
<sequence length="424" mass="46282">MSSIDMASRHFGLFTDPWLDFNLIRYLGYASQGGATVGEVLAIVSDITDGDVESWHRAWSTFADGLTQRADELAAQPESVIDARRAYLRAANYHHASDQFLHGFDERRPVVYAKLRAAFGRVCELADPPGQQLEYHCDGVRMPMYFLPGSATPERYPTVIMIGGADVVCEENFFYGAGSLLDRGYNVALVELPGQVGSLGLNEVSKYRADAEVPFGAMLDALTEVPGVDADNLWCVCFSAGGYFGPRAAAHDHRVRGWVFDASLHDLVELPRSVAGVGEMLDGGASRDEVDAHIESLRHLPAIDFSFHWWGRRGGDYTAPVQRYSQILDDMAEFTVTPEMIAAITGPVLLVCGTAEPPSWQRLTREMFDLLTVPDKQLVELGPETGADAHTSVSALPVAESVILPWLHRHAGPGARPVSGPGRP</sequence>
<dbReference type="RefSeq" id="WP_264011776.1">
    <property type="nucleotide sequence ID" value="NZ_JACKSJ010000051.1"/>
</dbReference>
<dbReference type="PANTHER" id="PTHR22946">
    <property type="entry name" value="DIENELACTONE HYDROLASE DOMAIN-CONTAINING PROTEIN-RELATED"/>
    <property type="match status" value="1"/>
</dbReference>
<evidence type="ECO:0008006" key="4">
    <source>
        <dbReference type="Google" id="ProtNLM"/>
    </source>
</evidence>
<reference evidence="2" key="1">
    <citation type="submission" date="2020-07" db="EMBL/GenBank/DDBJ databases">
        <authorList>
            <person name="Pettersson B.M.F."/>
            <person name="Behra P.R.K."/>
            <person name="Ramesh M."/>
            <person name="Das S."/>
            <person name="Dasgupta S."/>
            <person name="Kirsebom L.A."/>
        </authorList>
    </citation>
    <scope>NUCLEOTIDE SEQUENCE</scope>
    <source>
        <strain evidence="2">DSM 44615</strain>
    </source>
</reference>
<dbReference type="Gene3D" id="1.20.1440.110">
    <property type="entry name" value="acylaminoacyl peptidase"/>
    <property type="match status" value="1"/>
</dbReference>
<dbReference type="SUPFAM" id="SSF53474">
    <property type="entry name" value="alpha/beta-Hydrolases"/>
    <property type="match status" value="1"/>
</dbReference>
<comment type="caution">
    <text evidence="2">The sequence shown here is derived from an EMBL/GenBank/DDBJ whole genome shotgun (WGS) entry which is preliminary data.</text>
</comment>
<dbReference type="PANTHER" id="PTHR22946:SF12">
    <property type="entry name" value="CONIDIAL PIGMENT BIOSYNTHESIS PROTEIN AYG1 (AFU_ORTHOLOGUE AFUA_2G17550)"/>
    <property type="match status" value="1"/>
</dbReference>
<dbReference type="InterPro" id="IPR029058">
    <property type="entry name" value="AB_hydrolase_fold"/>
</dbReference>
<proteinExistence type="inferred from homology"/>
<protein>
    <recommendedName>
        <fullName evidence="4">Alpha/beta hydrolase</fullName>
    </recommendedName>
</protein>
<accession>A0A9X2YK40</accession>
<dbReference type="Gene3D" id="3.40.50.1820">
    <property type="entry name" value="alpha/beta hydrolase"/>
    <property type="match status" value="1"/>
</dbReference>
<dbReference type="InterPro" id="IPR050261">
    <property type="entry name" value="FrsA_esterase"/>
</dbReference>
<reference evidence="2" key="2">
    <citation type="journal article" date="2022" name="BMC Genomics">
        <title>Comparative genome analysis of mycobacteria focusing on tRNA and non-coding RNA.</title>
        <authorList>
            <person name="Behra P.R.K."/>
            <person name="Pettersson B.M.F."/>
            <person name="Ramesh M."/>
            <person name="Das S."/>
            <person name="Dasgupta S."/>
            <person name="Kirsebom L.A."/>
        </authorList>
    </citation>
    <scope>NUCLEOTIDE SEQUENCE</scope>
    <source>
        <strain evidence="2">DSM 44615</strain>
    </source>
</reference>
<dbReference type="Proteomes" id="UP001140293">
    <property type="component" value="Unassembled WGS sequence"/>
</dbReference>
<evidence type="ECO:0000256" key="1">
    <source>
        <dbReference type="ARBA" id="ARBA00008645"/>
    </source>
</evidence>
<keyword evidence="3" id="KW-1185">Reference proteome</keyword>
<evidence type="ECO:0000313" key="2">
    <source>
        <dbReference type="EMBL" id="MCV7169580.1"/>
    </source>
</evidence>
<gene>
    <name evidence="2" type="ORF">H7I41_06555</name>
</gene>
<evidence type="ECO:0000313" key="3">
    <source>
        <dbReference type="Proteomes" id="UP001140293"/>
    </source>
</evidence>
<organism evidence="2 3">
    <name type="scientific">[Mycobacterium] manitobense</name>
    <dbReference type="NCBI Taxonomy" id="190147"/>
    <lineage>
        <taxon>Bacteria</taxon>
        <taxon>Bacillati</taxon>
        <taxon>Actinomycetota</taxon>
        <taxon>Actinomycetes</taxon>
        <taxon>Mycobacteriales</taxon>
        <taxon>Mycobacteriaceae</taxon>
        <taxon>Mycolicibacterium</taxon>
    </lineage>
</organism>
<dbReference type="EMBL" id="JACKSJ010000051">
    <property type="protein sequence ID" value="MCV7169580.1"/>
    <property type="molecule type" value="Genomic_DNA"/>
</dbReference>
<dbReference type="AlphaFoldDB" id="A0A9X2YK40"/>